<comment type="caution">
    <text evidence="2">The sequence shown here is derived from an EMBL/GenBank/DDBJ whole genome shotgun (WGS) entry which is preliminary data.</text>
</comment>
<dbReference type="Proteomes" id="UP000298030">
    <property type="component" value="Unassembled WGS sequence"/>
</dbReference>
<gene>
    <name evidence="2" type="ORF">FA13DRAFT_1802432</name>
</gene>
<organism evidence="2 3">
    <name type="scientific">Coprinellus micaceus</name>
    <name type="common">Glistening ink-cap mushroom</name>
    <name type="synonym">Coprinus micaceus</name>
    <dbReference type="NCBI Taxonomy" id="71717"/>
    <lineage>
        <taxon>Eukaryota</taxon>
        <taxon>Fungi</taxon>
        <taxon>Dikarya</taxon>
        <taxon>Basidiomycota</taxon>
        <taxon>Agaricomycotina</taxon>
        <taxon>Agaricomycetes</taxon>
        <taxon>Agaricomycetidae</taxon>
        <taxon>Agaricales</taxon>
        <taxon>Agaricineae</taxon>
        <taxon>Psathyrellaceae</taxon>
        <taxon>Coprinellus</taxon>
    </lineage>
</organism>
<dbReference type="EMBL" id="QPFP01000199">
    <property type="protein sequence ID" value="TEB19289.1"/>
    <property type="molecule type" value="Genomic_DNA"/>
</dbReference>
<feature type="region of interest" description="Disordered" evidence="1">
    <location>
        <begin position="1"/>
        <end position="72"/>
    </location>
</feature>
<reference evidence="2 3" key="1">
    <citation type="journal article" date="2019" name="Nat. Ecol. Evol.">
        <title>Megaphylogeny resolves global patterns of mushroom evolution.</title>
        <authorList>
            <person name="Varga T."/>
            <person name="Krizsan K."/>
            <person name="Foldi C."/>
            <person name="Dima B."/>
            <person name="Sanchez-Garcia M."/>
            <person name="Sanchez-Ramirez S."/>
            <person name="Szollosi G.J."/>
            <person name="Szarkandi J.G."/>
            <person name="Papp V."/>
            <person name="Albert L."/>
            <person name="Andreopoulos W."/>
            <person name="Angelini C."/>
            <person name="Antonin V."/>
            <person name="Barry K.W."/>
            <person name="Bougher N.L."/>
            <person name="Buchanan P."/>
            <person name="Buyck B."/>
            <person name="Bense V."/>
            <person name="Catcheside P."/>
            <person name="Chovatia M."/>
            <person name="Cooper J."/>
            <person name="Damon W."/>
            <person name="Desjardin D."/>
            <person name="Finy P."/>
            <person name="Geml J."/>
            <person name="Haridas S."/>
            <person name="Hughes K."/>
            <person name="Justo A."/>
            <person name="Karasinski D."/>
            <person name="Kautmanova I."/>
            <person name="Kiss B."/>
            <person name="Kocsube S."/>
            <person name="Kotiranta H."/>
            <person name="LaButti K.M."/>
            <person name="Lechner B.E."/>
            <person name="Liimatainen K."/>
            <person name="Lipzen A."/>
            <person name="Lukacs Z."/>
            <person name="Mihaltcheva S."/>
            <person name="Morgado L.N."/>
            <person name="Niskanen T."/>
            <person name="Noordeloos M.E."/>
            <person name="Ohm R.A."/>
            <person name="Ortiz-Santana B."/>
            <person name="Ovrebo C."/>
            <person name="Racz N."/>
            <person name="Riley R."/>
            <person name="Savchenko A."/>
            <person name="Shiryaev A."/>
            <person name="Soop K."/>
            <person name="Spirin V."/>
            <person name="Szebenyi C."/>
            <person name="Tomsovsky M."/>
            <person name="Tulloss R.E."/>
            <person name="Uehling J."/>
            <person name="Grigoriev I.V."/>
            <person name="Vagvolgyi C."/>
            <person name="Papp T."/>
            <person name="Martin F.M."/>
            <person name="Miettinen O."/>
            <person name="Hibbett D.S."/>
            <person name="Nagy L.G."/>
        </authorList>
    </citation>
    <scope>NUCLEOTIDE SEQUENCE [LARGE SCALE GENOMIC DNA]</scope>
    <source>
        <strain evidence="2 3">FP101781</strain>
    </source>
</reference>
<sequence>MGRPKLYSTKEERLAAARKRSQEHYYRNQESISLARRTRYTTLKSTGPPTRAASAKRRKTSLSDEEHKVKNRLKSQRYYERNKSNIRQKRQARRSAANAAHVSYVPAMYTLTVHIDTNTHQHLYNFRYESTHSGPAFNSWEQHSSYLAEQISSALGHASIDVFLEKVAVCYLTGKDSEALGQAYEPFEELKRRVWDHQHVILNRFGAGAPLRETMAMVSNLDLIIDLASDMIAYNLGHGYDGFLDYYEKGYLQYQRVYDLVPSDLDL</sequence>
<feature type="compositionally biased region" description="Basic and acidic residues" evidence="1">
    <location>
        <begin position="8"/>
        <end position="27"/>
    </location>
</feature>
<evidence type="ECO:0000256" key="1">
    <source>
        <dbReference type="SAM" id="MobiDB-lite"/>
    </source>
</evidence>
<accession>A0A4Y7SD80</accession>
<dbReference type="AlphaFoldDB" id="A0A4Y7SD80"/>
<keyword evidence="3" id="KW-1185">Reference proteome</keyword>
<evidence type="ECO:0000313" key="3">
    <source>
        <dbReference type="Proteomes" id="UP000298030"/>
    </source>
</evidence>
<evidence type="ECO:0000313" key="2">
    <source>
        <dbReference type="EMBL" id="TEB19289.1"/>
    </source>
</evidence>
<name>A0A4Y7SD80_COPMI</name>
<dbReference type="OrthoDB" id="3126212at2759"/>
<proteinExistence type="predicted"/>
<protein>
    <submittedName>
        <fullName evidence="2">Uncharacterized protein</fullName>
    </submittedName>
</protein>